<evidence type="ECO:0000313" key="3">
    <source>
        <dbReference type="EMBL" id="SNT22041.1"/>
    </source>
</evidence>
<protein>
    <recommendedName>
        <fullName evidence="2">DUF397 domain-containing protein</fullName>
    </recommendedName>
</protein>
<dbReference type="OrthoDB" id="3483223at2"/>
<dbReference type="AlphaFoldDB" id="A0A239KV07"/>
<evidence type="ECO:0000259" key="2">
    <source>
        <dbReference type="Pfam" id="PF04149"/>
    </source>
</evidence>
<feature type="region of interest" description="Disordered" evidence="1">
    <location>
        <begin position="1"/>
        <end position="22"/>
    </location>
</feature>
<keyword evidence="4" id="KW-1185">Reference proteome</keyword>
<gene>
    <name evidence="3" type="ORF">SAMN05443665_1019139</name>
</gene>
<dbReference type="RefSeq" id="WP_089327704.1">
    <property type="nucleotide sequence ID" value="NZ_FZOR01000019.1"/>
</dbReference>
<organism evidence="3 4">
    <name type="scientific">Actinomadura meyerae</name>
    <dbReference type="NCBI Taxonomy" id="240840"/>
    <lineage>
        <taxon>Bacteria</taxon>
        <taxon>Bacillati</taxon>
        <taxon>Actinomycetota</taxon>
        <taxon>Actinomycetes</taxon>
        <taxon>Streptosporangiales</taxon>
        <taxon>Thermomonosporaceae</taxon>
        <taxon>Actinomadura</taxon>
    </lineage>
</organism>
<sequence>MEATSPRPAWRKSSHSSSQGDDCVELAKLGDFVGVRDSKNPHGPKLMVDRDDFAALLTTLKR</sequence>
<name>A0A239KV07_9ACTN</name>
<proteinExistence type="predicted"/>
<reference evidence="3 4" key="1">
    <citation type="submission" date="2017-06" db="EMBL/GenBank/DDBJ databases">
        <authorList>
            <person name="Kim H.J."/>
            <person name="Triplett B.A."/>
        </authorList>
    </citation>
    <scope>NUCLEOTIDE SEQUENCE [LARGE SCALE GENOMIC DNA]</scope>
    <source>
        <strain evidence="3 4">DSM 44715</strain>
    </source>
</reference>
<evidence type="ECO:0000313" key="4">
    <source>
        <dbReference type="Proteomes" id="UP000198318"/>
    </source>
</evidence>
<dbReference type="Pfam" id="PF04149">
    <property type="entry name" value="DUF397"/>
    <property type="match status" value="1"/>
</dbReference>
<dbReference type="Proteomes" id="UP000198318">
    <property type="component" value="Unassembled WGS sequence"/>
</dbReference>
<accession>A0A239KV07</accession>
<dbReference type="EMBL" id="FZOR01000019">
    <property type="protein sequence ID" value="SNT22041.1"/>
    <property type="molecule type" value="Genomic_DNA"/>
</dbReference>
<dbReference type="InterPro" id="IPR007278">
    <property type="entry name" value="DUF397"/>
</dbReference>
<evidence type="ECO:0000256" key="1">
    <source>
        <dbReference type="SAM" id="MobiDB-lite"/>
    </source>
</evidence>
<feature type="domain" description="DUF397" evidence="2">
    <location>
        <begin position="9"/>
        <end position="61"/>
    </location>
</feature>